<comment type="caution">
    <text evidence="1">The sequence shown here is derived from an EMBL/GenBank/DDBJ whole genome shotgun (WGS) entry which is preliminary data.</text>
</comment>
<sequence length="128" mass="14383">MQNQPTGRRKGYRRDPRRIRRPAGTDANEQKTEPPMKLKLCRTLLSKQHLISIIEKAKRRQQLLSRAGFDDGVKSIDDKQEIAGGGGNYVLKLLSGSFNCSFCMQLPERPVTVLVTHIAQAHYLPLGA</sequence>
<protein>
    <submittedName>
        <fullName evidence="1">Uncharacterized protein</fullName>
    </submittedName>
</protein>
<organism evidence="1 2">
    <name type="scientific">Smallanthus sonchifolius</name>
    <dbReference type="NCBI Taxonomy" id="185202"/>
    <lineage>
        <taxon>Eukaryota</taxon>
        <taxon>Viridiplantae</taxon>
        <taxon>Streptophyta</taxon>
        <taxon>Embryophyta</taxon>
        <taxon>Tracheophyta</taxon>
        <taxon>Spermatophyta</taxon>
        <taxon>Magnoliopsida</taxon>
        <taxon>eudicotyledons</taxon>
        <taxon>Gunneridae</taxon>
        <taxon>Pentapetalae</taxon>
        <taxon>asterids</taxon>
        <taxon>campanulids</taxon>
        <taxon>Asterales</taxon>
        <taxon>Asteraceae</taxon>
        <taxon>Asteroideae</taxon>
        <taxon>Heliantheae alliance</taxon>
        <taxon>Millerieae</taxon>
        <taxon>Smallanthus</taxon>
    </lineage>
</organism>
<reference evidence="1 2" key="2">
    <citation type="journal article" date="2022" name="Mol. Ecol. Resour.">
        <title>The genomes of chicory, endive, great burdock and yacon provide insights into Asteraceae paleo-polyploidization history and plant inulin production.</title>
        <authorList>
            <person name="Fan W."/>
            <person name="Wang S."/>
            <person name="Wang H."/>
            <person name="Wang A."/>
            <person name="Jiang F."/>
            <person name="Liu H."/>
            <person name="Zhao H."/>
            <person name="Xu D."/>
            <person name="Zhang Y."/>
        </authorList>
    </citation>
    <scope>NUCLEOTIDE SEQUENCE [LARGE SCALE GENOMIC DNA]</scope>
    <source>
        <strain evidence="2">cv. Yunnan</strain>
        <tissue evidence="1">Leaves</tissue>
    </source>
</reference>
<accession>A0ACB9I888</accession>
<evidence type="ECO:0000313" key="2">
    <source>
        <dbReference type="Proteomes" id="UP001056120"/>
    </source>
</evidence>
<keyword evidence="2" id="KW-1185">Reference proteome</keyword>
<name>A0ACB9I888_9ASTR</name>
<reference evidence="2" key="1">
    <citation type="journal article" date="2022" name="Mol. Ecol. Resour.">
        <title>The genomes of chicory, endive, great burdock and yacon provide insights into Asteraceae palaeo-polyploidization history and plant inulin production.</title>
        <authorList>
            <person name="Fan W."/>
            <person name="Wang S."/>
            <person name="Wang H."/>
            <person name="Wang A."/>
            <person name="Jiang F."/>
            <person name="Liu H."/>
            <person name="Zhao H."/>
            <person name="Xu D."/>
            <person name="Zhang Y."/>
        </authorList>
    </citation>
    <scope>NUCLEOTIDE SEQUENCE [LARGE SCALE GENOMIC DNA]</scope>
    <source>
        <strain evidence="2">cv. Yunnan</strain>
    </source>
</reference>
<gene>
    <name evidence="1" type="ORF">L1987_25991</name>
</gene>
<proteinExistence type="predicted"/>
<dbReference type="EMBL" id="CM042026">
    <property type="protein sequence ID" value="KAI3804444.1"/>
    <property type="molecule type" value="Genomic_DNA"/>
</dbReference>
<evidence type="ECO:0000313" key="1">
    <source>
        <dbReference type="EMBL" id="KAI3804444.1"/>
    </source>
</evidence>
<dbReference type="Proteomes" id="UP001056120">
    <property type="component" value="Linkage Group LG09"/>
</dbReference>